<evidence type="ECO:0000313" key="3">
    <source>
        <dbReference type="Proteomes" id="UP000053144"/>
    </source>
</evidence>
<protein>
    <recommendedName>
        <fullName evidence="4">Ubiquitin-like protease family profile domain-containing protein</fullName>
    </recommendedName>
</protein>
<accession>A0A0L9TM84</accession>
<feature type="region of interest" description="Disordered" evidence="1">
    <location>
        <begin position="1"/>
        <end position="21"/>
    </location>
</feature>
<reference evidence="3" key="1">
    <citation type="journal article" date="2015" name="Proc. Natl. Acad. Sci. U.S.A.">
        <title>Genome sequencing of adzuki bean (Vigna angularis) provides insight into high starch and low fat accumulation and domestication.</title>
        <authorList>
            <person name="Yang K."/>
            <person name="Tian Z."/>
            <person name="Chen C."/>
            <person name="Luo L."/>
            <person name="Zhao B."/>
            <person name="Wang Z."/>
            <person name="Yu L."/>
            <person name="Li Y."/>
            <person name="Sun Y."/>
            <person name="Li W."/>
            <person name="Chen Y."/>
            <person name="Li Y."/>
            <person name="Zhang Y."/>
            <person name="Ai D."/>
            <person name="Zhao J."/>
            <person name="Shang C."/>
            <person name="Ma Y."/>
            <person name="Wu B."/>
            <person name="Wang M."/>
            <person name="Gao L."/>
            <person name="Sun D."/>
            <person name="Zhang P."/>
            <person name="Guo F."/>
            <person name="Wang W."/>
            <person name="Li Y."/>
            <person name="Wang J."/>
            <person name="Varshney R.K."/>
            <person name="Wang J."/>
            <person name="Ling H.Q."/>
            <person name="Wan P."/>
        </authorList>
    </citation>
    <scope>NUCLEOTIDE SEQUENCE</scope>
    <source>
        <strain evidence="3">cv. Jingnong 6</strain>
    </source>
</reference>
<sequence>MTSQNWGITGVPSTVGGRPHNDPIAPRFYSLEKQPMAQPVNEDHEEADDDDDPLSILMKKLHKLNKGLVELQWELRTFSVQCHVPLYIALNDTLEIIGGERMLNISCIQLWCMYMDTIIVEQGRATMFGFLESQTIQPSRNTLYSRQSYMQTWMTKSKRELYIAPHIDGGHWQMMLIIPKKAQVVCFVLFIGR</sequence>
<gene>
    <name evidence="2" type="ORF">LR48_Vigan01g112100</name>
</gene>
<dbReference type="AlphaFoldDB" id="A0A0L9TM84"/>
<dbReference type="Gramene" id="KOM31566">
    <property type="protein sequence ID" value="KOM31566"/>
    <property type="gene ID" value="LR48_Vigan01g112100"/>
</dbReference>
<name>A0A0L9TM84_PHAAN</name>
<dbReference type="EMBL" id="CM003371">
    <property type="protein sequence ID" value="KOM31566.1"/>
    <property type="molecule type" value="Genomic_DNA"/>
</dbReference>
<evidence type="ECO:0000256" key="1">
    <source>
        <dbReference type="SAM" id="MobiDB-lite"/>
    </source>
</evidence>
<organism evidence="2 3">
    <name type="scientific">Phaseolus angularis</name>
    <name type="common">Azuki bean</name>
    <name type="synonym">Vigna angularis</name>
    <dbReference type="NCBI Taxonomy" id="3914"/>
    <lineage>
        <taxon>Eukaryota</taxon>
        <taxon>Viridiplantae</taxon>
        <taxon>Streptophyta</taxon>
        <taxon>Embryophyta</taxon>
        <taxon>Tracheophyta</taxon>
        <taxon>Spermatophyta</taxon>
        <taxon>Magnoliopsida</taxon>
        <taxon>eudicotyledons</taxon>
        <taxon>Gunneridae</taxon>
        <taxon>Pentapetalae</taxon>
        <taxon>rosids</taxon>
        <taxon>fabids</taxon>
        <taxon>Fabales</taxon>
        <taxon>Fabaceae</taxon>
        <taxon>Papilionoideae</taxon>
        <taxon>50 kb inversion clade</taxon>
        <taxon>NPAAA clade</taxon>
        <taxon>indigoferoid/millettioid clade</taxon>
        <taxon>Phaseoleae</taxon>
        <taxon>Vigna</taxon>
    </lineage>
</organism>
<evidence type="ECO:0008006" key="4">
    <source>
        <dbReference type="Google" id="ProtNLM"/>
    </source>
</evidence>
<dbReference type="Proteomes" id="UP000053144">
    <property type="component" value="Chromosome 1"/>
</dbReference>
<proteinExistence type="predicted"/>
<evidence type="ECO:0000313" key="2">
    <source>
        <dbReference type="EMBL" id="KOM31566.1"/>
    </source>
</evidence>